<name>A0A807LDY6_9ENTR</name>
<dbReference type="Proteomes" id="UP000187148">
    <property type="component" value="Chromosome"/>
</dbReference>
<dbReference type="PRINTS" id="PR00377">
    <property type="entry name" value="IMPHPHTASES"/>
</dbReference>
<sequence>MTEEFTHALCALIRRLGLEAKQLRDKGLTVEQKGRQDFVSQADVYVETQLREWLKAQRPQDGLLGEERGLEPGSEGTWVIDPIDGTTNFILGMDYWCISVAWVHDNRIELGIIYAPDREEFFFARAGHGAFLNDRRLTLTEPSPDAVVLGVGRSSRRAPREYTDALEKLLDQGVEHRRFGAGALMLAHVAAGLVHGYYEAHLHSWDALAGLVLISEAGGRHNDFLANDGLTNGNTAWAATPAVWQQLQPLLLPSGK</sequence>
<evidence type="ECO:0000256" key="2">
    <source>
        <dbReference type="PIRSR" id="PIRSR600760-2"/>
    </source>
</evidence>
<feature type="binding site" evidence="2">
    <location>
        <position position="206"/>
    </location>
    <ligand>
        <name>Mg(2+)</name>
        <dbReference type="ChEBI" id="CHEBI:18420"/>
        <label>1</label>
        <note>catalytic</note>
    </ligand>
</feature>
<dbReference type="PANTHER" id="PTHR20854:SF4">
    <property type="entry name" value="INOSITOL-1-MONOPHOSPHATASE-RELATED"/>
    <property type="match status" value="1"/>
</dbReference>
<dbReference type="SUPFAM" id="SSF56655">
    <property type="entry name" value="Carbohydrate phosphatase"/>
    <property type="match status" value="1"/>
</dbReference>
<dbReference type="GO" id="GO:0046872">
    <property type="term" value="F:metal ion binding"/>
    <property type="evidence" value="ECO:0007669"/>
    <property type="project" value="UniProtKB-KW"/>
</dbReference>
<proteinExistence type="inferred from homology"/>
<dbReference type="RefSeq" id="WP_076769044.1">
    <property type="nucleotide sequence ID" value="NZ_CP019445.1"/>
</dbReference>
<keyword evidence="4" id="KW-1185">Reference proteome</keyword>
<keyword evidence="2" id="KW-0479">Metal-binding</keyword>
<organism evidence="3 4">
    <name type="scientific">Kosakonia cowanii JCM 10956 = DSM 18146</name>
    <dbReference type="NCBI Taxonomy" id="1300165"/>
    <lineage>
        <taxon>Bacteria</taxon>
        <taxon>Pseudomonadati</taxon>
        <taxon>Pseudomonadota</taxon>
        <taxon>Gammaproteobacteria</taxon>
        <taxon>Enterobacterales</taxon>
        <taxon>Enterobacteriaceae</taxon>
        <taxon>Kosakonia</taxon>
    </lineage>
</organism>
<comment type="similarity">
    <text evidence="1">Belongs to the inositol monophosphatase superfamily.</text>
</comment>
<dbReference type="GO" id="GO:0008934">
    <property type="term" value="F:inositol monophosphate 1-phosphatase activity"/>
    <property type="evidence" value="ECO:0007669"/>
    <property type="project" value="TreeGrafter"/>
</dbReference>
<dbReference type="GO" id="GO:0006020">
    <property type="term" value="P:inositol metabolic process"/>
    <property type="evidence" value="ECO:0007669"/>
    <property type="project" value="TreeGrafter"/>
</dbReference>
<dbReference type="EMBL" id="CP019445">
    <property type="protein sequence ID" value="APZ04270.1"/>
    <property type="molecule type" value="Genomic_DNA"/>
</dbReference>
<gene>
    <name evidence="3" type="ORF">BWI95_03930</name>
</gene>
<feature type="binding site" evidence="2">
    <location>
        <position position="83"/>
    </location>
    <ligand>
        <name>Mg(2+)</name>
        <dbReference type="ChEBI" id="CHEBI:18420"/>
        <label>1</label>
        <note>catalytic</note>
    </ligand>
</feature>
<dbReference type="AlphaFoldDB" id="A0A807LDY6"/>
<dbReference type="Gene3D" id="3.40.190.80">
    <property type="match status" value="1"/>
</dbReference>
<evidence type="ECO:0000256" key="1">
    <source>
        <dbReference type="ARBA" id="ARBA00009759"/>
    </source>
</evidence>
<evidence type="ECO:0000313" key="3">
    <source>
        <dbReference type="EMBL" id="APZ04270.1"/>
    </source>
</evidence>
<dbReference type="GO" id="GO:0007165">
    <property type="term" value="P:signal transduction"/>
    <property type="evidence" value="ECO:0007669"/>
    <property type="project" value="TreeGrafter"/>
</dbReference>
<accession>A0A807LDY6</accession>
<dbReference type="Pfam" id="PF00459">
    <property type="entry name" value="Inositol_P"/>
    <property type="match status" value="1"/>
</dbReference>
<dbReference type="KEGG" id="kco:BWI95_03930"/>
<evidence type="ECO:0000313" key="4">
    <source>
        <dbReference type="Proteomes" id="UP000187148"/>
    </source>
</evidence>
<reference evidence="3 4" key="1">
    <citation type="submission" date="2017-01" db="EMBL/GenBank/DDBJ databases">
        <authorList>
            <person name="Cao J.-M."/>
        </authorList>
    </citation>
    <scope>NUCLEOTIDE SEQUENCE [LARGE SCALE GENOMIC DNA]</scope>
    <source>
        <strain evidence="3 4">888-76</strain>
    </source>
</reference>
<feature type="binding site" evidence="2">
    <location>
        <position position="84"/>
    </location>
    <ligand>
        <name>Mg(2+)</name>
        <dbReference type="ChEBI" id="CHEBI:18420"/>
        <label>1</label>
        <note>catalytic</note>
    </ligand>
</feature>
<protein>
    <submittedName>
        <fullName evidence="3">Inositol monophosphatase</fullName>
    </submittedName>
</protein>
<dbReference type="PANTHER" id="PTHR20854">
    <property type="entry name" value="INOSITOL MONOPHOSPHATASE"/>
    <property type="match status" value="1"/>
</dbReference>
<dbReference type="InterPro" id="IPR000760">
    <property type="entry name" value="Inositol_monophosphatase-like"/>
</dbReference>
<dbReference type="Gene3D" id="3.30.540.10">
    <property type="entry name" value="Fructose-1,6-Bisphosphatase, subunit A, domain 1"/>
    <property type="match status" value="1"/>
</dbReference>
<feature type="binding site" evidence="2">
    <location>
        <position position="66"/>
    </location>
    <ligand>
        <name>Mg(2+)</name>
        <dbReference type="ChEBI" id="CHEBI:18420"/>
        <label>1</label>
        <note>catalytic</note>
    </ligand>
</feature>
<feature type="binding site" evidence="2">
    <location>
        <position position="81"/>
    </location>
    <ligand>
        <name>Mg(2+)</name>
        <dbReference type="ChEBI" id="CHEBI:18420"/>
        <label>1</label>
        <note>catalytic</note>
    </ligand>
</feature>
<keyword evidence="2" id="KW-0460">Magnesium</keyword>
<comment type="cofactor">
    <cofactor evidence="2">
        <name>Mg(2+)</name>
        <dbReference type="ChEBI" id="CHEBI:18420"/>
    </cofactor>
</comment>